<dbReference type="GO" id="GO:0016740">
    <property type="term" value="F:transferase activity"/>
    <property type="evidence" value="ECO:0007669"/>
    <property type="project" value="UniProtKB-KW"/>
</dbReference>
<dbReference type="EMBL" id="LJYW01000001">
    <property type="protein sequence ID" value="KPL52723.1"/>
    <property type="molecule type" value="Genomic_DNA"/>
</dbReference>
<dbReference type="InterPro" id="IPR004045">
    <property type="entry name" value="Glutathione_S-Trfase_N"/>
</dbReference>
<dbReference type="AlphaFoldDB" id="A0A0P6W5Z1"/>
<comment type="caution">
    <text evidence="4">The sequence shown here is derived from an EMBL/GenBank/DDBJ whole genome shotgun (WGS) entry which is preliminary data.</text>
</comment>
<dbReference type="InterPro" id="IPR040079">
    <property type="entry name" value="Glutathione_S-Trfase"/>
</dbReference>
<dbReference type="Proteomes" id="UP000048984">
    <property type="component" value="Unassembled WGS sequence"/>
</dbReference>
<feature type="domain" description="GST C-terminal" evidence="3">
    <location>
        <begin position="87"/>
        <end position="213"/>
    </location>
</feature>
<dbReference type="PANTHER" id="PTHR44051">
    <property type="entry name" value="GLUTATHIONE S-TRANSFERASE-RELATED"/>
    <property type="match status" value="1"/>
</dbReference>
<keyword evidence="4" id="KW-0808">Transferase</keyword>
<evidence type="ECO:0000313" key="5">
    <source>
        <dbReference type="Proteomes" id="UP000048984"/>
    </source>
</evidence>
<proteinExistence type="inferred from homology"/>
<dbReference type="PROSITE" id="PS50404">
    <property type="entry name" value="GST_NTER"/>
    <property type="match status" value="1"/>
</dbReference>
<feature type="domain" description="GST N-terminal" evidence="2">
    <location>
        <begin position="2"/>
        <end position="84"/>
    </location>
</feature>
<dbReference type="RefSeq" id="WP_054358886.1">
    <property type="nucleotide sequence ID" value="NZ_JAPCYQ010000001.1"/>
</dbReference>
<evidence type="ECO:0000259" key="3">
    <source>
        <dbReference type="PROSITE" id="PS50405"/>
    </source>
</evidence>
<keyword evidence="5" id="KW-1185">Reference proteome</keyword>
<dbReference type="STRING" id="665126.ABB55_11260"/>
<name>A0A0P6W5Z1_9HYPH</name>
<reference evidence="4 5" key="1">
    <citation type="submission" date="2015-09" db="EMBL/GenBank/DDBJ databases">
        <authorList>
            <person name="Jackson K.R."/>
            <person name="Lunt B.L."/>
            <person name="Fisher J.N.B."/>
            <person name="Gardner A.V."/>
            <person name="Bailey M.E."/>
            <person name="Deus L.M."/>
            <person name="Earl A.S."/>
            <person name="Gibby P.D."/>
            <person name="Hartmann K.A."/>
            <person name="Liu J.E."/>
            <person name="Manci A.M."/>
            <person name="Nielsen D.A."/>
            <person name="Solomon M.B."/>
            <person name="Breakwell D.P."/>
            <person name="Burnett S.H."/>
            <person name="Grose J.H."/>
        </authorList>
    </citation>
    <scope>NUCLEOTIDE SEQUENCE [LARGE SCALE GENOMIC DNA]</scope>
    <source>
        <strain evidence="4 5">16</strain>
    </source>
</reference>
<dbReference type="Gene3D" id="1.20.1050.10">
    <property type="match status" value="1"/>
</dbReference>
<comment type="similarity">
    <text evidence="1">Belongs to the GST superfamily.</text>
</comment>
<dbReference type="InterPro" id="IPR036249">
    <property type="entry name" value="Thioredoxin-like_sf"/>
</dbReference>
<protein>
    <submittedName>
        <fullName evidence="4">Glutathione S-transferase</fullName>
    </submittedName>
</protein>
<organism evidence="4 5">
    <name type="scientific">Prosthecodimorpha hirschii</name>
    <dbReference type="NCBI Taxonomy" id="665126"/>
    <lineage>
        <taxon>Bacteria</taxon>
        <taxon>Pseudomonadati</taxon>
        <taxon>Pseudomonadota</taxon>
        <taxon>Alphaproteobacteria</taxon>
        <taxon>Hyphomicrobiales</taxon>
        <taxon>Ancalomicrobiaceae</taxon>
        <taxon>Prosthecodimorpha</taxon>
    </lineage>
</organism>
<dbReference type="Gene3D" id="3.40.30.10">
    <property type="entry name" value="Glutaredoxin"/>
    <property type="match status" value="1"/>
</dbReference>
<reference evidence="4 5" key="2">
    <citation type="submission" date="2015-10" db="EMBL/GenBank/DDBJ databases">
        <title>Draft Genome Sequence of Prosthecomicrobium hirschii ATCC 27832.</title>
        <authorList>
            <person name="Daniel J."/>
            <person name="Givan S.A."/>
            <person name="Brun Y.V."/>
            <person name="Brown P.J."/>
        </authorList>
    </citation>
    <scope>NUCLEOTIDE SEQUENCE [LARGE SCALE GENOMIC DNA]</scope>
    <source>
        <strain evidence="4 5">16</strain>
    </source>
</reference>
<gene>
    <name evidence="4" type="ORF">ABB55_11260</name>
</gene>
<accession>A0A0P6W5Z1</accession>
<evidence type="ECO:0000259" key="2">
    <source>
        <dbReference type="PROSITE" id="PS50404"/>
    </source>
</evidence>
<dbReference type="PANTHER" id="PTHR44051:SF2">
    <property type="entry name" value="HYPOTHETICAL GLUTATHIONE S-TRANSFERASE LIKE PROTEIN"/>
    <property type="match status" value="1"/>
</dbReference>
<dbReference type="Pfam" id="PF00043">
    <property type="entry name" value="GST_C"/>
    <property type="match status" value="1"/>
</dbReference>
<dbReference type="InterPro" id="IPR036282">
    <property type="entry name" value="Glutathione-S-Trfase_C_sf"/>
</dbReference>
<sequence>MADFKLHCFAQSGNAYKVAMMLDLCGADWEPVFVDYFGGATRGTEFREGISELGEVPVLEHDGQRLSQSGVILDYLAGQLGRFGAETEAERREIWRWILFDNHKFTSYFATHRWLRHLAEPKGHPEVIAFLAARARGALATAEKRLSARPFIVGDRPTIADISMAGYMFYPVEETGFDLDREFPAVAAWADRLSELPGWRAPYEAMPNGLVPA</sequence>
<dbReference type="SFLD" id="SFLDS00019">
    <property type="entry name" value="Glutathione_Transferase_(cytos"/>
    <property type="match status" value="1"/>
</dbReference>
<dbReference type="Pfam" id="PF02798">
    <property type="entry name" value="GST_N"/>
    <property type="match status" value="1"/>
</dbReference>
<evidence type="ECO:0000256" key="1">
    <source>
        <dbReference type="RuleBase" id="RU003494"/>
    </source>
</evidence>
<dbReference type="SUPFAM" id="SSF47616">
    <property type="entry name" value="GST C-terminal domain-like"/>
    <property type="match status" value="1"/>
</dbReference>
<dbReference type="PROSITE" id="PS50405">
    <property type="entry name" value="GST_CTER"/>
    <property type="match status" value="1"/>
</dbReference>
<dbReference type="InterPro" id="IPR010987">
    <property type="entry name" value="Glutathione-S-Trfase_C-like"/>
</dbReference>
<dbReference type="SUPFAM" id="SSF52833">
    <property type="entry name" value="Thioredoxin-like"/>
    <property type="match status" value="1"/>
</dbReference>
<dbReference type="InterPro" id="IPR004046">
    <property type="entry name" value="GST_C"/>
</dbReference>
<evidence type="ECO:0000313" key="4">
    <source>
        <dbReference type="EMBL" id="KPL52723.1"/>
    </source>
</evidence>
<dbReference type="CDD" id="cd03056">
    <property type="entry name" value="GST_N_4"/>
    <property type="match status" value="1"/>
</dbReference>
<dbReference type="SFLD" id="SFLDG00358">
    <property type="entry name" value="Main_(cytGST)"/>
    <property type="match status" value="1"/>
</dbReference>